<accession>A0A833GYF0</accession>
<sequence length="137" mass="15697">MSLNVFEYVNNLPVMLYKEKDVVFAQDDASDGKMFFVAEGELAVLRRIEGDTHELNRLHPGDFFGEMAILNKMPRSATIVVTSKHAKLGYLDEPMFLKIARVNPVFHYSLLKLVIQRIGQIEDDIEESLEELKKLRG</sequence>
<dbReference type="SUPFAM" id="SSF51206">
    <property type="entry name" value="cAMP-binding domain-like"/>
    <property type="match status" value="1"/>
</dbReference>
<gene>
    <name evidence="2" type="ORF">F9K24_17935</name>
</gene>
<dbReference type="InterPro" id="IPR000595">
    <property type="entry name" value="cNMP-bd_dom"/>
</dbReference>
<dbReference type="CDD" id="cd00038">
    <property type="entry name" value="CAP_ED"/>
    <property type="match status" value="1"/>
</dbReference>
<comment type="caution">
    <text evidence="2">The sequence shown here is derived from an EMBL/GenBank/DDBJ whole genome shotgun (WGS) entry which is preliminary data.</text>
</comment>
<dbReference type="InterPro" id="IPR018488">
    <property type="entry name" value="cNMP-bd_CS"/>
</dbReference>
<reference evidence="2 3" key="1">
    <citation type="submission" date="2019-10" db="EMBL/GenBank/DDBJ databases">
        <title>Extracellular Electron Transfer in a Candidatus Methanoperedens spp. Enrichment Culture.</title>
        <authorList>
            <person name="Berger S."/>
            <person name="Rangel Shaw D."/>
            <person name="Berben T."/>
            <person name="In 'T Zandt M."/>
            <person name="Frank J."/>
            <person name="Reimann J."/>
            <person name="Jetten M.S.M."/>
            <person name="Welte C.U."/>
        </authorList>
    </citation>
    <scope>NUCLEOTIDE SEQUENCE [LARGE SCALE GENOMIC DNA]</scope>
    <source>
        <strain evidence="2">SB12</strain>
    </source>
</reference>
<name>A0A833GYF0_9LEPT</name>
<dbReference type="PANTHER" id="PTHR23011">
    <property type="entry name" value="CYCLIC NUCLEOTIDE-BINDING DOMAIN CONTAINING PROTEIN"/>
    <property type="match status" value="1"/>
</dbReference>
<proteinExistence type="predicted"/>
<evidence type="ECO:0000313" key="3">
    <source>
        <dbReference type="Proteomes" id="UP000460298"/>
    </source>
</evidence>
<dbReference type="Gene3D" id="2.60.120.10">
    <property type="entry name" value="Jelly Rolls"/>
    <property type="match status" value="1"/>
</dbReference>
<dbReference type="InterPro" id="IPR018490">
    <property type="entry name" value="cNMP-bd_dom_sf"/>
</dbReference>
<dbReference type="Proteomes" id="UP000460298">
    <property type="component" value="Unassembled WGS sequence"/>
</dbReference>
<evidence type="ECO:0000259" key="1">
    <source>
        <dbReference type="PROSITE" id="PS50042"/>
    </source>
</evidence>
<dbReference type="Pfam" id="PF00027">
    <property type="entry name" value="cNMP_binding"/>
    <property type="match status" value="1"/>
</dbReference>
<evidence type="ECO:0000313" key="2">
    <source>
        <dbReference type="EMBL" id="KAB2930071.1"/>
    </source>
</evidence>
<organism evidence="2 3">
    <name type="scientific">Leptonema illini</name>
    <dbReference type="NCBI Taxonomy" id="183"/>
    <lineage>
        <taxon>Bacteria</taxon>
        <taxon>Pseudomonadati</taxon>
        <taxon>Spirochaetota</taxon>
        <taxon>Spirochaetia</taxon>
        <taxon>Leptospirales</taxon>
        <taxon>Leptospiraceae</taxon>
        <taxon>Leptonema</taxon>
    </lineage>
</organism>
<dbReference type="PROSITE" id="PS50042">
    <property type="entry name" value="CNMP_BINDING_3"/>
    <property type="match status" value="1"/>
</dbReference>
<protein>
    <submittedName>
        <fullName evidence="2">Cyclic nucleotide-binding domain-containing protein</fullName>
    </submittedName>
</protein>
<dbReference type="SMART" id="SM00100">
    <property type="entry name" value="cNMP"/>
    <property type="match status" value="1"/>
</dbReference>
<dbReference type="PANTHER" id="PTHR23011:SF28">
    <property type="entry name" value="CYCLIC NUCLEOTIDE-BINDING DOMAIN CONTAINING PROTEIN"/>
    <property type="match status" value="1"/>
</dbReference>
<dbReference type="InterPro" id="IPR014710">
    <property type="entry name" value="RmlC-like_jellyroll"/>
</dbReference>
<dbReference type="EMBL" id="WBUI01000023">
    <property type="protein sequence ID" value="KAB2930071.1"/>
    <property type="molecule type" value="Genomic_DNA"/>
</dbReference>
<feature type="domain" description="Cyclic nucleotide-binding" evidence="1">
    <location>
        <begin position="34"/>
        <end position="99"/>
    </location>
</feature>
<dbReference type="PROSITE" id="PS00889">
    <property type="entry name" value="CNMP_BINDING_2"/>
    <property type="match status" value="1"/>
</dbReference>
<dbReference type="AlphaFoldDB" id="A0A833GYF0"/>